<accession>K6WDW5</accession>
<reference evidence="2 3" key="1">
    <citation type="submission" date="2012-08" db="EMBL/GenBank/DDBJ databases">
        <title>Whole genome shotgun sequence of Gordonia rhizosphera NBRC 16068.</title>
        <authorList>
            <person name="Takarada H."/>
            <person name="Isaki S."/>
            <person name="Hosoyama A."/>
            <person name="Tsuchikane K."/>
            <person name="Katsumata H."/>
            <person name="Baba S."/>
            <person name="Ohji S."/>
            <person name="Yamazaki S."/>
            <person name="Fujita N."/>
        </authorList>
    </citation>
    <scope>NUCLEOTIDE SEQUENCE [LARGE SCALE GENOMIC DNA]</scope>
    <source>
        <strain evidence="2 3">NBRC 16068</strain>
    </source>
</reference>
<sequence>MRTVDASGREPTDHPVAFHAIARDHGQPGNTPAPGSFDAPAGGGKIPRAGVVTLKRSPKTRWVPVSGLIGFDYVRRGGGSVSVQARDHRKRRGNQLSADSNQRDYALAA</sequence>
<feature type="region of interest" description="Disordered" evidence="1">
    <location>
        <begin position="23"/>
        <end position="45"/>
    </location>
</feature>
<feature type="region of interest" description="Disordered" evidence="1">
    <location>
        <begin position="81"/>
        <end position="109"/>
    </location>
</feature>
<evidence type="ECO:0000313" key="3">
    <source>
        <dbReference type="Proteomes" id="UP000008363"/>
    </source>
</evidence>
<name>K6WDW5_9ACTN</name>
<dbReference type="EMBL" id="BAHC01000098">
    <property type="protein sequence ID" value="GAB90367.1"/>
    <property type="molecule type" value="Genomic_DNA"/>
</dbReference>
<organism evidence="2 3">
    <name type="scientific">Gordonia rhizosphera NBRC 16068</name>
    <dbReference type="NCBI Taxonomy" id="1108045"/>
    <lineage>
        <taxon>Bacteria</taxon>
        <taxon>Bacillati</taxon>
        <taxon>Actinomycetota</taxon>
        <taxon>Actinomycetes</taxon>
        <taxon>Mycobacteriales</taxon>
        <taxon>Gordoniaceae</taxon>
        <taxon>Gordonia</taxon>
    </lineage>
</organism>
<protein>
    <submittedName>
        <fullName evidence="2">Uncharacterized protein</fullName>
    </submittedName>
</protein>
<dbReference type="AlphaFoldDB" id="K6WDW5"/>
<keyword evidence="3" id="KW-1185">Reference proteome</keyword>
<evidence type="ECO:0000313" key="2">
    <source>
        <dbReference type="EMBL" id="GAB90367.1"/>
    </source>
</evidence>
<comment type="caution">
    <text evidence="2">The sequence shown here is derived from an EMBL/GenBank/DDBJ whole genome shotgun (WGS) entry which is preliminary data.</text>
</comment>
<dbReference type="Proteomes" id="UP000008363">
    <property type="component" value="Unassembled WGS sequence"/>
</dbReference>
<evidence type="ECO:0000256" key="1">
    <source>
        <dbReference type="SAM" id="MobiDB-lite"/>
    </source>
</evidence>
<gene>
    <name evidence="2" type="ORF">GORHZ_098_00150</name>
</gene>
<proteinExistence type="predicted"/>